<gene>
    <name evidence="1" type="ORF">BofuT4_P137070.1</name>
</gene>
<dbReference type="EMBL" id="FQ790347">
    <property type="protein sequence ID" value="CCD53662.1"/>
    <property type="molecule type" value="Genomic_DNA"/>
</dbReference>
<sequence>MDRAWFLTHCVFSAAVNTQSSESKRFAQHPQEFVLSQSHYMLLYSSCEVSNPLFSIRF</sequence>
<evidence type="ECO:0000313" key="2">
    <source>
        <dbReference type="Proteomes" id="UP000008177"/>
    </source>
</evidence>
<dbReference type="Proteomes" id="UP000008177">
    <property type="component" value="Unplaced contigs"/>
</dbReference>
<dbReference type="AlphaFoldDB" id="G2YPW4"/>
<accession>G2YPW4</accession>
<name>G2YPW4_BOTF4</name>
<evidence type="ECO:0000313" key="1">
    <source>
        <dbReference type="EMBL" id="CCD53662.1"/>
    </source>
</evidence>
<protein>
    <submittedName>
        <fullName evidence="1">Uncharacterized protein</fullName>
    </submittedName>
</protein>
<dbReference type="InParanoid" id="G2YPW4"/>
<organism evidence="1 2">
    <name type="scientific">Botryotinia fuckeliana (strain T4)</name>
    <name type="common">Noble rot fungus</name>
    <name type="synonym">Botrytis cinerea</name>
    <dbReference type="NCBI Taxonomy" id="999810"/>
    <lineage>
        <taxon>Eukaryota</taxon>
        <taxon>Fungi</taxon>
        <taxon>Dikarya</taxon>
        <taxon>Ascomycota</taxon>
        <taxon>Pezizomycotina</taxon>
        <taxon>Leotiomycetes</taxon>
        <taxon>Helotiales</taxon>
        <taxon>Sclerotiniaceae</taxon>
        <taxon>Botrytis</taxon>
    </lineage>
</organism>
<reference evidence="2" key="1">
    <citation type="journal article" date="2011" name="PLoS Genet.">
        <title>Genomic analysis of the necrotrophic fungal pathogens Sclerotinia sclerotiorum and Botrytis cinerea.</title>
        <authorList>
            <person name="Amselem J."/>
            <person name="Cuomo C.A."/>
            <person name="van Kan J.A."/>
            <person name="Viaud M."/>
            <person name="Benito E.P."/>
            <person name="Couloux A."/>
            <person name="Coutinho P.M."/>
            <person name="de Vries R.P."/>
            <person name="Dyer P.S."/>
            <person name="Fillinger S."/>
            <person name="Fournier E."/>
            <person name="Gout L."/>
            <person name="Hahn M."/>
            <person name="Kohn L."/>
            <person name="Lapalu N."/>
            <person name="Plummer K.M."/>
            <person name="Pradier J.M."/>
            <person name="Quevillon E."/>
            <person name="Sharon A."/>
            <person name="Simon A."/>
            <person name="ten Have A."/>
            <person name="Tudzynski B."/>
            <person name="Tudzynski P."/>
            <person name="Wincker P."/>
            <person name="Andrew M."/>
            <person name="Anthouard V."/>
            <person name="Beever R.E."/>
            <person name="Beffa R."/>
            <person name="Benoit I."/>
            <person name="Bouzid O."/>
            <person name="Brault B."/>
            <person name="Chen Z."/>
            <person name="Choquer M."/>
            <person name="Collemare J."/>
            <person name="Cotton P."/>
            <person name="Danchin E.G."/>
            <person name="Da Silva C."/>
            <person name="Gautier A."/>
            <person name="Giraud C."/>
            <person name="Giraud T."/>
            <person name="Gonzalez C."/>
            <person name="Grossetete S."/>
            <person name="Guldener U."/>
            <person name="Henrissat B."/>
            <person name="Howlett B.J."/>
            <person name="Kodira C."/>
            <person name="Kretschmer M."/>
            <person name="Lappartient A."/>
            <person name="Leroch M."/>
            <person name="Levis C."/>
            <person name="Mauceli E."/>
            <person name="Neuveglise C."/>
            <person name="Oeser B."/>
            <person name="Pearson M."/>
            <person name="Poulain J."/>
            <person name="Poussereau N."/>
            <person name="Quesneville H."/>
            <person name="Rascle C."/>
            <person name="Schumacher J."/>
            <person name="Segurens B."/>
            <person name="Sexton A."/>
            <person name="Silva E."/>
            <person name="Sirven C."/>
            <person name="Soanes D.M."/>
            <person name="Talbot N.J."/>
            <person name="Templeton M."/>
            <person name="Yandava C."/>
            <person name="Yarden O."/>
            <person name="Zeng Q."/>
            <person name="Rollins J.A."/>
            <person name="Lebrun M.H."/>
            <person name="Dickman M."/>
        </authorList>
    </citation>
    <scope>NUCLEOTIDE SEQUENCE [LARGE SCALE GENOMIC DNA]</scope>
    <source>
        <strain evidence="2">T4</strain>
    </source>
</reference>
<dbReference type="HOGENOM" id="CLU_2978884_0_0_1"/>
<proteinExistence type="predicted"/>